<evidence type="ECO:0000256" key="1">
    <source>
        <dbReference type="ARBA" id="ARBA00023015"/>
    </source>
</evidence>
<dbReference type="CDD" id="cd06170">
    <property type="entry name" value="LuxR_C_like"/>
    <property type="match status" value="1"/>
</dbReference>
<dbReference type="PROSITE" id="PS50043">
    <property type="entry name" value="HTH_LUXR_2"/>
    <property type="match status" value="1"/>
</dbReference>
<dbReference type="AlphaFoldDB" id="A0A542ZQ29"/>
<dbReference type="PROSITE" id="PS00622">
    <property type="entry name" value="HTH_LUXR_1"/>
    <property type="match status" value="1"/>
</dbReference>
<dbReference type="SUPFAM" id="SSF55781">
    <property type="entry name" value="GAF domain-like"/>
    <property type="match status" value="1"/>
</dbReference>
<evidence type="ECO:0000256" key="2">
    <source>
        <dbReference type="ARBA" id="ARBA00023125"/>
    </source>
</evidence>
<protein>
    <submittedName>
        <fullName evidence="5">LuxR family GAF modulated transcriptional regulator</fullName>
    </submittedName>
</protein>
<dbReference type="GO" id="GO:0003677">
    <property type="term" value="F:DNA binding"/>
    <property type="evidence" value="ECO:0007669"/>
    <property type="project" value="UniProtKB-KW"/>
</dbReference>
<dbReference type="RefSeq" id="WP_142092314.1">
    <property type="nucleotide sequence ID" value="NZ_BAAAMD010000003.1"/>
</dbReference>
<dbReference type="EMBL" id="VFOR01000001">
    <property type="protein sequence ID" value="TQL62473.1"/>
    <property type="molecule type" value="Genomic_DNA"/>
</dbReference>
<dbReference type="Gene3D" id="3.30.450.40">
    <property type="match status" value="1"/>
</dbReference>
<evidence type="ECO:0000256" key="3">
    <source>
        <dbReference type="ARBA" id="ARBA00023163"/>
    </source>
</evidence>
<keyword evidence="2" id="KW-0238">DNA-binding</keyword>
<sequence>MQAMGNGVGVVDEQRLIDRALSRVRTESGASLAFSGNVIARHDRISLDTFSGTVHGPLRGLAVSFGCGIGGKAATLRRPIAVDSYVGTDRISHHYDHVITAERIEGILAVPVVVRGRLHSIFYAATRNSQGLGERMLRSAAETARELEQQLAVNQALSAQLASARSIVWNSDPADAASGPEWETVRETFTQLRVMAAECSEPKMREQLNAMAERLSRSRSTASPKESVVQLTDRDVDVLACVSQGMTNQEVADALGLSAETVKSYLRAAMRRLGATSRWEAVVAARRTGQLP</sequence>
<dbReference type="PANTHER" id="PTHR44688">
    <property type="entry name" value="DNA-BINDING TRANSCRIPTIONAL ACTIVATOR DEVR_DOSR"/>
    <property type="match status" value="1"/>
</dbReference>
<dbReference type="PANTHER" id="PTHR44688:SF16">
    <property type="entry name" value="DNA-BINDING TRANSCRIPTIONAL ACTIVATOR DEVR_DOSR"/>
    <property type="match status" value="1"/>
</dbReference>
<dbReference type="Proteomes" id="UP000316196">
    <property type="component" value="Unassembled WGS sequence"/>
</dbReference>
<keyword evidence="6" id="KW-1185">Reference proteome</keyword>
<dbReference type="SUPFAM" id="SSF46894">
    <property type="entry name" value="C-terminal effector domain of the bipartite response regulators"/>
    <property type="match status" value="1"/>
</dbReference>
<dbReference type="OrthoDB" id="9816529at2"/>
<dbReference type="InterPro" id="IPR000792">
    <property type="entry name" value="Tscrpt_reg_LuxR_C"/>
</dbReference>
<dbReference type="InterPro" id="IPR036388">
    <property type="entry name" value="WH-like_DNA-bd_sf"/>
</dbReference>
<comment type="caution">
    <text evidence="5">The sequence shown here is derived from an EMBL/GenBank/DDBJ whole genome shotgun (WGS) entry which is preliminary data.</text>
</comment>
<dbReference type="Pfam" id="PF00196">
    <property type="entry name" value="GerE"/>
    <property type="match status" value="1"/>
</dbReference>
<keyword evidence="3" id="KW-0804">Transcription</keyword>
<feature type="domain" description="HTH luxR-type" evidence="4">
    <location>
        <begin position="224"/>
        <end position="289"/>
    </location>
</feature>
<proteinExistence type="predicted"/>
<dbReference type="Gene3D" id="1.10.10.10">
    <property type="entry name" value="Winged helix-like DNA-binding domain superfamily/Winged helix DNA-binding domain"/>
    <property type="match status" value="1"/>
</dbReference>
<dbReference type="PRINTS" id="PR00038">
    <property type="entry name" value="HTHLUXR"/>
</dbReference>
<evidence type="ECO:0000313" key="5">
    <source>
        <dbReference type="EMBL" id="TQL62473.1"/>
    </source>
</evidence>
<gene>
    <name evidence="5" type="ORF">FB460_0250</name>
</gene>
<dbReference type="GO" id="GO:0006355">
    <property type="term" value="P:regulation of DNA-templated transcription"/>
    <property type="evidence" value="ECO:0007669"/>
    <property type="project" value="InterPro"/>
</dbReference>
<name>A0A542ZQ29_9ACTN</name>
<reference evidence="5 6" key="1">
    <citation type="submission" date="2019-06" db="EMBL/GenBank/DDBJ databases">
        <title>Sequencing the genomes of 1000 actinobacteria strains.</title>
        <authorList>
            <person name="Klenk H.-P."/>
        </authorList>
    </citation>
    <scope>NUCLEOTIDE SEQUENCE [LARGE SCALE GENOMIC DNA]</scope>
    <source>
        <strain evidence="5 6">DSM 8251</strain>
    </source>
</reference>
<dbReference type="InterPro" id="IPR029016">
    <property type="entry name" value="GAF-like_dom_sf"/>
</dbReference>
<evidence type="ECO:0000259" key="4">
    <source>
        <dbReference type="PROSITE" id="PS50043"/>
    </source>
</evidence>
<organism evidence="5 6">
    <name type="scientific">Propioniferax innocua</name>
    <dbReference type="NCBI Taxonomy" id="1753"/>
    <lineage>
        <taxon>Bacteria</taxon>
        <taxon>Bacillati</taxon>
        <taxon>Actinomycetota</taxon>
        <taxon>Actinomycetes</taxon>
        <taxon>Propionibacteriales</taxon>
        <taxon>Propionibacteriaceae</taxon>
        <taxon>Propioniferax</taxon>
    </lineage>
</organism>
<dbReference type="InterPro" id="IPR016032">
    <property type="entry name" value="Sig_transdc_resp-reg_C-effctor"/>
</dbReference>
<evidence type="ECO:0000313" key="6">
    <source>
        <dbReference type="Proteomes" id="UP000316196"/>
    </source>
</evidence>
<keyword evidence="1" id="KW-0805">Transcription regulation</keyword>
<accession>A0A542ZQ29</accession>
<dbReference type="SMART" id="SM00421">
    <property type="entry name" value="HTH_LUXR"/>
    <property type="match status" value="1"/>
</dbReference>